<protein>
    <submittedName>
        <fullName evidence="1">Uncharacterized protein</fullName>
    </submittedName>
</protein>
<gene>
    <name evidence="1" type="ORF">PHAECO_LOCUS5688</name>
</gene>
<reference evidence="1" key="2">
    <citation type="submission" date="2022-10" db="EMBL/GenBank/DDBJ databases">
        <authorList>
            <consortium name="ENA_rothamsted_submissions"/>
            <consortium name="culmorum"/>
            <person name="King R."/>
        </authorList>
    </citation>
    <scope>NUCLEOTIDE SEQUENCE</scope>
</reference>
<dbReference type="OrthoDB" id="6772386at2759"/>
<keyword evidence="2" id="KW-1185">Reference proteome</keyword>
<name>A0A9N9SHA2_PHACE</name>
<organism evidence="1 2">
    <name type="scientific">Phaedon cochleariae</name>
    <name type="common">Mustard beetle</name>
    <dbReference type="NCBI Taxonomy" id="80249"/>
    <lineage>
        <taxon>Eukaryota</taxon>
        <taxon>Metazoa</taxon>
        <taxon>Ecdysozoa</taxon>
        <taxon>Arthropoda</taxon>
        <taxon>Hexapoda</taxon>
        <taxon>Insecta</taxon>
        <taxon>Pterygota</taxon>
        <taxon>Neoptera</taxon>
        <taxon>Endopterygota</taxon>
        <taxon>Coleoptera</taxon>
        <taxon>Polyphaga</taxon>
        <taxon>Cucujiformia</taxon>
        <taxon>Chrysomeloidea</taxon>
        <taxon>Chrysomelidae</taxon>
        <taxon>Chrysomelinae</taxon>
        <taxon>Chrysomelini</taxon>
        <taxon>Phaedon</taxon>
    </lineage>
</organism>
<evidence type="ECO:0000313" key="1">
    <source>
        <dbReference type="EMBL" id="CAG9818156.1"/>
    </source>
</evidence>
<evidence type="ECO:0000313" key="2">
    <source>
        <dbReference type="Proteomes" id="UP001153737"/>
    </source>
</evidence>
<dbReference type="EMBL" id="OU896723">
    <property type="protein sequence ID" value="CAG9818156.1"/>
    <property type="molecule type" value="Genomic_DNA"/>
</dbReference>
<proteinExistence type="predicted"/>
<sequence length="432" mass="47146">MSSGSPSDGSVFATGITVRETVQRQTFSPSTPAAIDISRQTYAELITDDPQLSKKQPSSLVFKGETPQTNAIPALRILGVYAQPQNLAAKTPNQGYPVRFHPPTQLHNTAKVQMSSGSPSDGSVFATGITVRETVQRQTFSPSTPAAIDISRQTYAELITDDPQLSKVLLPEYLDYYTTALIWMRIVHLKQRNSQALTIAEQDLLTLVQTTSFCVPEPLNLQVRQLGNVVTATKQHLYPEFPPLPEVVIYDRSGYYGVTSEAVCQAISDAPPGRYASVLDIDPIHPVNENLLGFRPLGARRAEAKNLAFSNGIAENAFPAYPVNTGFCFEFLQAVSSALASTRTFKNTDIVFSTLAEAGAQSQTVISRPITQANRPNIRGERRPTSLTQEQPAVHGSAIFFDSQLKKEPGPNNNHATWCCINFLPGEQIPVA</sequence>
<dbReference type="AlphaFoldDB" id="A0A9N9SHA2"/>
<dbReference type="Proteomes" id="UP001153737">
    <property type="component" value="Chromosome 17"/>
</dbReference>
<reference evidence="1" key="1">
    <citation type="submission" date="2022-01" db="EMBL/GenBank/DDBJ databases">
        <authorList>
            <person name="King R."/>
        </authorList>
    </citation>
    <scope>NUCLEOTIDE SEQUENCE</scope>
</reference>
<accession>A0A9N9SHA2</accession>